<feature type="transmembrane region" description="Helical" evidence="8">
    <location>
        <begin position="96"/>
        <end position="115"/>
    </location>
</feature>
<feature type="transmembrane region" description="Helical" evidence="8">
    <location>
        <begin position="63"/>
        <end position="84"/>
    </location>
</feature>
<dbReference type="GO" id="GO:0012505">
    <property type="term" value="C:endomembrane system"/>
    <property type="evidence" value="ECO:0007669"/>
    <property type="project" value="UniProtKB-SubCell"/>
</dbReference>
<comment type="similarity">
    <text evidence="2">Belongs to the major facilitator superfamily.</text>
</comment>
<evidence type="ECO:0000259" key="9">
    <source>
        <dbReference type="PROSITE" id="PS50850"/>
    </source>
</evidence>
<evidence type="ECO:0000256" key="5">
    <source>
        <dbReference type="ARBA" id="ARBA00022989"/>
    </source>
</evidence>
<evidence type="ECO:0000256" key="7">
    <source>
        <dbReference type="SAM" id="MobiDB-lite"/>
    </source>
</evidence>
<comment type="subcellular location">
    <subcellularLocation>
        <location evidence="1">Endomembrane system</location>
        <topology evidence="1">Multi-pass membrane protein</topology>
    </subcellularLocation>
</comment>
<feature type="transmembrane region" description="Helical" evidence="8">
    <location>
        <begin position="216"/>
        <end position="235"/>
    </location>
</feature>
<keyword evidence="3" id="KW-0813">Transport</keyword>
<name>A0A438N909_EXOME</name>
<feature type="transmembrane region" description="Helical" evidence="8">
    <location>
        <begin position="356"/>
        <end position="380"/>
    </location>
</feature>
<dbReference type="PROSITE" id="PS50850">
    <property type="entry name" value="MFS"/>
    <property type="match status" value="1"/>
</dbReference>
<dbReference type="FunFam" id="1.20.1250.20:FF:000286">
    <property type="entry name" value="MFS efflux transporter"/>
    <property type="match status" value="1"/>
</dbReference>
<feature type="transmembrane region" description="Helical" evidence="8">
    <location>
        <begin position="300"/>
        <end position="321"/>
    </location>
</feature>
<dbReference type="PANTHER" id="PTHR23514">
    <property type="entry name" value="BYPASS OF STOP CODON PROTEIN 6"/>
    <property type="match status" value="1"/>
</dbReference>
<keyword evidence="5 8" id="KW-1133">Transmembrane helix</keyword>
<dbReference type="AlphaFoldDB" id="A0A438N909"/>
<feature type="transmembrane region" description="Helical" evidence="8">
    <location>
        <begin position="151"/>
        <end position="173"/>
    </location>
</feature>
<dbReference type="EMBL" id="NAJM01000013">
    <property type="protein sequence ID" value="RVX72267.1"/>
    <property type="molecule type" value="Genomic_DNA"/>
</dbReference>
<dbReference type="InterPro" id="IPR036259">
    <property type="entry name" value="MFS_trans_sf"/>
</dbReference>
<dbReference type="InterPro" id="IPR011701">
    <property type="entry name" value="MFS"/>
</dbReference>
<feature type="region of interest" description="Disordered" evidence="7">
    <location>
        <begin position="1"/>
        <end position="56"/>
    </location>
</feature>
<feature type="transmembrane region" description="Helical" evidence="8">
    <location>
        <begin position="333"/>
        <end position="350"/>
    </location>
</feature>
<dbReference type="InterPro" id="IPR051788">
    <property type="entry name" value="MFS_Transporter"/>
</dbReference>
<feature type="transmembrane region" description="Helical" evidence="8">
    <location>
        <begin position="421"/>
        <end position="445"/>
    </location>
</feature>
<evidence type="ECO:0000313" key="10">
    <source>
        <dbReference type="EMBL" id="RVX72267.1"/>
    </source>
</evidence>
<dbReference type="Pfam" id="PF07690">
    <property type="entry name" value="MFS_1"/>
    <property type="match status" value="1"/>
</dbReference>
<feature type="transmembrane region" description="Helical" evidence="8">
    <location>
        <begin position="387"/>
        <end position="409"/>
    </location>
</feature>
<gene>
    <name evidence="10" type="ORF">B0A52_04471</name>
</gene>
<evidence type="ECO:0000256" key="3">
    <source>
        <dbReference type="ARBA" id="ARBA00022448"/>
    </source>
</evidence>
<feature type="domain" description="Major facilitator superfamily (MFS) profile" evidence="9">
    <location>
        <begin position="265"/>
        <end position="471"/>
    </location>
</feature>
<feature type="transmembrane region" description="Helical" evidence="8">
    <location>
        <begin position="127"/>
        <end position="145"/>
    </location>
</feature>
<organism evidence="10 11">
    <name type="scientific">Exophiala mesophila</name>
    <name type="common">Black yeast-like fungus</name>
    <dbReference type="NCBI Taxonomy" id="212818"/>
    <lineage>
        <taxon>Eukaryota</taxon>
        <taxon>Fungi</taxon>
        <taxon>Dikarya</taxon>
        <taxon>Ascomycota</taxon>
        <taxon>Pezizomycotina</taxon>
        <taxon>Eurotiomycetes</taxon>
        <taxon>Chaetothyriomycetidae</taxon>
        <taxon>Chaetothyriales</taxon>
        <taxon>Herpotrichiellaceae</taxon>
        <taxon>Exophiala</taxon>
    </lineage>
</organism>
<dbReference type="VEuPathDB" id="FungiDB:PV10_02895"/>
<reference evidence="10 11" key="1">
    <citation type="submission" date="2017-03" db="EMBL/GenBank/DDBJ databases">
        <title>Genomes of endolithic fungi from Antarctica.</title>
        <authorList>
            <person name="Coleine C."/>
            <person name="Masonjones S."/>
            <person name="Stajich J.E."/>
        </authorList>
    </citation>
    <scope>NUCLEOTIDE SEQUENCE [LARGE SCALE GENOMIC DNA]</scope>
    <source>
        <strain evidence="10 11">CCFEE 6314</strain>
    </source>
</reference>
<evidence type="ECO:0000256" key="2">
    <source>
        <dbReference type="ARBA" id="ARBA00008335"/>
    </source>
</evidence>
<evidence type="ECO:0000256" key="8">
    <source>
        <dbReference type="SAM" id="Phobius"/>
    </source>
</evidence>
<dbReference type="Proteomes" id="UP000288859">
    <property type="component" value="Unassembled WGS sequence"/>
</dbReference>
<keyword evidence="6 8" id="KW-0472">Membrane</keyword>
<dbReference type="InterPro" id="IPR020846">
    <property type="entry name" value="MFS_dom"/>
</dbReference>
<dbReference type="Gene3D" id="1.20.1250.20">
    <property type="entry name" value="MFS general substrate transporter like domains"/>
    <property type="match status" value="2"/>
</dbReference>
<dbReference type="OrthoDB" id="413079at2759"/>
<protein>
    <recommendedName>
        <fullName evidence="9">Major facilitator superfamily (MFS) profile domain-containing protein</fullName>
    </recommendedName>
</protein>
<dbReference type="GO" id="GO:0016020">
    <property type="term" value="C:membrane"/>
    <property type="evidence" value="ECO:0007669"/>
    <property type="project" value="TreeGrafter"/>
</dbReference>
<sequence length="471" mass="50964">MYMLSRDENEPLLSRNGTHQTPADTACEVTNNGRNHDSETATSSHGLDRKESSGPLPKDISRIAGASYSFLVMGLINSSVGVMIPQLQRFYGLNDIQVSFLFLIMPLGYLLAAFANHNVHMRFGQRGIAILAPFCQLTSVCLIYAHPPFILVLISSAIGAVGTGLLDGSWCAWAAGMKNANTISGVLHGSYSFGASLGPFLASTMLSKIHRPWYDWYFFLSIAVLLEIIILFSAFRSEDAAKYMAEKPEEGKTNISQLAVIVQQPSVWMCAAYFLADVGTESTISGWIVTFVSRYHHGSVYNSGLCSSGFWIGMAAGRLVLGPVTDFVGIRSATATYLVLFIMSHALFTISTTPVLLIATAALLGVFCGPLFPNGVVLLLSHLPSRLHVGAVSFVALIGQVGSALLPFALGALSQHLGMRVFPIVVFAELVTILGLWVCFAKLPVRPPDLHVRRQTVNEQQSGGHDNQNDH</sequence>
<accession>A0A438N909</accession>
<dbReference type="SUPFAM" id="SSF103473">
    <property type="entry name" value="MFS general substrate transporter"/>
    <property type="match status" value="1"/>
</dbReference>
<comment type="caution">
    <text evidence="10">The sequence shown here is derived from an EMBL/GenBank/DDBJ whole genome shotgun (WGS) entry which is preliminary data.</text>
</comment>
<proteinExistence type="inferred from homology"/>
<evidence type="ECO:0000256" key="4">
    <source>
        <dbReference type="ARBA" id="ARBA00022692"/>
    </source>
</evidence>
<evidence type="ECO:0000256" key="1">
    <source>
        <dbReference type="ARBA" id="ARBA00004127"/>
    </source>
</evidence>
<evidence type="ECO:0000256" key="6">
    <source>
        <dbReference type="ARBA" id="ARBA00023136"/>
    </source>
</evidence>
<dbReference type="PANTHER" id="PTHR23514:SF3">
    <property type="entry name" value="BYPASS OF STOP CODON PROTEIN 6"/>
    <property type="match status" value="1"/>
</dbReference>
<feature type="transmembrane region" description="Helical" evidence="8">
    <location>
        <begin position="185"/>
        <end position="204"/>
    </location>
</feature>
<evidence type="ECO:0000313" key="11">
    <source>
        <dbReference type="Proteomes" id="UP000288859"/>
    </source>
</evidence>
<dbReference type="GO" id="GO:0022857">
    <property type="term" value="F:transmembrane transporter activity"/>
    <property type="evidence" value="ECO:0007669"/>
    <property type="project" value="InterPro"/>
</dbReference>
<keyword evidence="4 8" id="KW-0812">Transmembrane</keyword>
<feature type="compositionally biased region" description="Polar residues" evidence="7">
    <location>
        <begin position="15"/>
        <end position="33"/>
    </location>
</feature>